<keyword evidence="6" id="KW-0175">Coiled coil</keyword>
<evidence type="ECO:0000256" key="5">
    <source>
        <dbReference type="ARBA" id="ARBA00022840"/>
    </source>
</evidence>
<dbReference type="GO" id="GO:0016787">
    <property type="term" value="F:hydrolase activity"/>
    <property type="evidence" value="ECO:0007669"/>
    <property type="project" value="UniProtKB-KW"/>
</dbReference>
<feature type="domain" description="DNA2/NAM7 helicase helicase" evidence="8">
    <location>
        <begin position="918"/>
        <end position="981"/>
    </location>
</feature>
<evidence type="ECO:0000256" key="7">
    <source>
        <dbReference type="SAM" id="MobiDB-lite"/>
    </source>
</evidence>
<reference evidence="11" key="1">
    <citation type="journal article" date="2019" name="Int. J. Syst. Evol. Microbiol.">
        <title>The Global Catalogue of Microorganisms (GCM) 10K type strain sequencing project: providing services to taxonomists for standard genome sequencing and annotation.</title>
        <authorList>
            <consortium name="The Broad Institute Genomics Platform"/>
            <consortium name="The Broad Institute Genome Sequencing Center for Infectious Disease"/>
            <person name="Wu L."/>
            <person name="Ma J."/>
        </authorList>
    </citation>
    <scope>NUCLEOTIDE SEQUENCE [LARGE SCALE GENOMIC DNA]</scope>
    <source>
        <strain evidence="11">KCTC 42586</strain>
    </source>
</reference>
<protein>
    <submittedName>
        <fullName evidence="10">DEAD/DEAH box helicase</fullName>
        <ecNumber evidence="10">3.6.4.-</ecNumber>
    </submittedName>
</protein>
<feature type="domain" description="DNA2/NAM7 helicase-like C-terminal" evidence="9">
    <location>
        <begin position="1109"/>
        <end position="1240"/>
    </location>
</feature>
<evidence type="ECO:0000259" key="8">
    <source>
        <dbReference type="Pfam" id="PF13086"/>
    </source>
</evidence>
<keyword evidence="5" id="KW-0067">ATP-binding</keyword>
<feature type="coiled-coil region" evidence="6">
    <location>
        <begin position="679"/>
        <end position="734"/>
    </location>
</feature>
<dbReference type="InterPro" id="IPR050534">
    <property type="entry name" value="Coronavir_polyprotein_1ab"/>
</dbReference>
<evidence type="ECO:0000256" key="1">
    <source>
        <dbReference type="ARBA" id="ARBA00007913"/>
    </source>
</evidence>
<evidence type="ECO:0000259" key="9">
    <source>
        <dbReference type="Pfam" id="PF13087"/>
    </source>
</evidence>
<dbReference type="InterPro" id="IPR041677">
    <property type="entry name" value="DNA2/NAM7_AAA_11"/>
</dbReference>
<evidence type="ECO:0000256" key="2">
    <source>
        <dbReference type="ARBA" id="ARBA00022741"/>
    </source>
</evidence>
<evidence type="ECO:0000313" key="11">
    <source>
        <dbReference type="Proteomes" id="UP001596263"/>
    </source>
</evidence>
<name>A0ABW0CIQ5_STRCD</name>
<keyword evidence="2" id="KW-0547">Nucleotide-binding</keyword>
<evidence type="ECO:0000256" key="6">
    <source>
        <dbReference type="SAM" id="Coils"/>
    </source>
</evidence>
<comment type="caution">
    <text evidence="10">The sequence shown here is derived from an EMBL/GenBank/DDBJ whole genome shotgun (WGS) entry which is preliminary data.</text>
</comment>
<dbReference type="InterPro" id="IPR041679">
    <property type="entry name" value="DNA2/NAM7-like_C"/>
</dbReference>
<organism evidence="10 11">
    <name type="scientific">Streptomyces coerulescens</name>
    <dbReference type="NCBI Taxonomy" id="29304"/>
    <lineage>
        <taxon>Bacteria</taxon>
        <taxon>Bacillati</taxon>
        <taxon>Actinomycetota</taxon>
        <taxon>Actinomycetes</taxon>
        <taxon>Kitasatosporales</taxon>
        <taxon>Streptomycetaceae</taxon>
        <taxon>Streptomyces</taxon>
    </lineage>
</organism>
<evidence type="ECO:0000256" key="4">
    <source>
        <dbReference type="ARBA" id="ARBA00022806"/>
    </source>
</evidence>
<dbReference type="PANTHER" id="PTHR43788">
    <property type="entry name" value="DNA2/NAM7 HELICASE FAMILY MEMBER"/>
    <property type="match status" value="1"/>
</dbReference>
<gene>
    <name evidence="10" type="ORF">ACFPQ9_12930</name>
</gene>
<sequence length="1269" mass="138389">MRSEQRRRAEVVKYWRAVELFSPPQLPSPPRRAARVSEREWIQQVDVRPGEPWPALPWEAAHPLRRERIDTRKEVWRHTVYGGVFPLSAVRDALELHFGADGEDHAGVRRQKGETAVFSITVDADGILLDGGSAFSTCAWATGRVRDPGPYAPGWLDGFEETESACLQAISMLTRHHIPYLRIPAPTDPVPGPVPDPVPLVPDEVTTTGGAARARSRDWRGLVREILGSAAVGALGALIGDFGAGAVAGALRPVVRRVGQGRRRTDDGTGTGHPPPVGRAEVTPDHGDGTVQPQVAPEGTPDEAVEPESQPGRPLELPDLVAFAAHVADLCGVGDLLSPASIRIHSQRVRRRKDGSLPDPDPAFLNSLLPEDLERVAEADGHGAALTAYLTGPAAVRAWDRIDVRDRPEAVLEGVAPDVTPLGRWPAPVGHPLALSQQFAVNAITAELSGGSGLFSVNGPPGTGKTTMLRDLIAAIVVERAVRLTALTRASDGFSGRFEWISEGSRRTVTLLRPELTGHEIVVASSNNGAVQNITTELPALEALGEEWRSEASYFLDQAVSLLGGAPAWGAVAAPLGKAEKRKDFMERWWWGERPKRDSRSRAGNRREGADGPPPSNGMQALLQRLERGESLYDPPADVRFPHQAGREANGPAPVPAGTAAVDGWAAAKAEFNRVLRHAESLRAARAAAARALRDVERLGMDVVSARSAERRARQDEEQAAEAVESAYTALREASAAYQDAREGAESHAQGRPGGLRGMLGTGSTYVEWQERERWFQAEVERTYLGCGAARNHALAAERALDERVEIRRHALDRLGLARDAADEARRVLEQARADWGERVPEDWDQLGDTRRELSAPWSDEEFSTARTQVFLAALNLHRAFIVANARTLRLNLLLLKEVFAGVAPQDAALAVWQSLFLAMPVVSTTFSSCGRLFGPLGQDALGWVLIDEAGQAAPQAAVGALWRARRAVLVGDPLQLEPVVPLPMSVQERLREAYGVDEAWLPSATSAQRVADRTNRWGTTVESRQPDGEIDPVWVGAPLRVHRRCEHTMFELSNDIAYEGLMVYGTAEKPFPGPEFCPECVTEDRRGCLSCAYPLSCWVDVVAGETAGKWVPEEGAALERMLTVLHRQWGIELDRVRVLSPFREVVAGCVRTVRGMRLGEAVPAGVTAESYRKQVSAFVKDHIGTVHTMQGKESDVVILVLGTHPREGAHARAWAAEKPNLLNVAVSRAKRRLFVIGHQESWRKEPYFDLLADPARLPRRVWAARQAL</sequence>
<dbReference type="RefSeq" id="WP_380851607.1">
    <property type="nucleotide sequence ID" value="NZ_JBHSKM010000007.1"/>
</dbReference>
<dbReference type="Gene3D" id="3.40.50.300">
    <property type="entry name" value="P-loop containing nucleotide triphosphate hydrolases"/>
    <property type="match status" value="3"/>
</dbReference>
<dbReference type="InterPro" id="IPR027417">
    <property type="entry name" value="P-loop_NTPase"/>
</dbReference>
<dbReference type="EMBL" id="JBHSKM010000007">
    <property type="protein sequence ID" value="MFC5214731.1"/>
    <property type="molecule type" value="Genomic_DNA"/>
</dbReference>
<evidence type="ECO:0000256" key="3">
    <source>
        <dbReference type="ARBA" id="ARBA00022801"/>
    </source>
</evidence>
<evidence type="ECO:0000313" key="10">
    <source>
        <dbReference type="EMBL" id="MFC5214731.1"/>
    </source>
</evidence>
<dbReference type="SUPFAM" id="SSF52540">
    <property type="entry name" value="P-loop containing nucleoside triphosphate hydrolases"/>
    <property type="match status" value="1"/>
</dbReference>
<dbReference type="GO" id="GO:0004386">
    <property type="term" value="F:helicase activity"/>
    <property type="evidence" value="ECO:0007669"/>
    <property type="project" value="UniProtKB-KW"/>
</dbReference>
<proteinExistence type="inferred from homology"/>
<keyword evidence="11" id="KW-1185">Reference proteome</keyword>
<keyword evidence="4 10" id="KW-0347">Helicase</keyword>
<feature type="compositionally biased region" description="Basic and acidic residues" evidence="7">
    <location>
        <begin position="596"/>
        <end position="610"/>
    </location>
</feature>
<dbReference type="Pfam" id="PF13087">
    <property type="entry name" value="AAA_12"/>
    <property type="match status" value="1"/>
</dbReference>
<dbReference type="Proteomes" id="UP001596263">
    <property type="component" value="Unassembled WGS sequence"/>
</dbReference>
<keyword evidence="3 10" id="KW-0378">Hydrolase</keyword>
<feature type="region of interest" description="Disordered" evidence="7">
    <location>
        <begin position="596"/>
        <end position="619"/>
    </location>
</feature>
<dbReference type="PANTHER" id="PTHR43788:SF8">
    <property type="entry name" value="DNA-BINDING PROTEIN SMUBP-2"/>
    <property type="match status" value="1"/>
</dbReference>
<dbReference type="EC" id="3.6.4.-" evidence="10"/>
<comment type="similarity">
    <text evidence="1">Belongs to the DNA2/NAM7 helicase family.</text>
</comment>
<accession>A0ABW0CIQ5</accession>
<dbReference type="Pfam" id="PF13086">
    <property type="entry name" value="AAA_11"/>
    <property type="match status" value="1"/>
</dbReference>
<feature type="region of interest" description="Disordered" evidence="7">
    <location>
        <begin position="258"/>
        <end position="315"/>
    </location>
</feature>